<proteinExistence type="predicted"/>
<protein>
    <submittedName>
        <fullName evidence="1">Uncharacterized protein</fullName>
    </submittedName>
</protein>
<name>A0AAE6SGN5_AERME</name>
<accession>A0AAE6SGN5</accession>
<dbReference type="EMBL" id="CP047962">
    <property type="protein sequence ID" value="QHQ50225.1"/>
    <property type="molecule type" value="Genomic_DNA"/>
</dbReference>
<sequence length="186" mass="20587">MSELSLFDAIGEGKNATQDYLDTLSRALLRHHQLVKAIRIHGRYVPESLPMPGLPVLVAIFSHTNTYTLHQLPSTQIGQLVLSIARFSGQATHDLDNGIFEEVWEMGDSSFTTDSAEQAVYWLPLPERWIALEGTQVVLHDKDHPVFKLLNVTARNAGPVLDICDGVVSLALASDWDGERDGEWAA</sequence>
<gene>
    <name evidence="1" type="ORF">GWI30_04045</name>
</gene>
<evidence type="ECO:0000313" key="2">
    <source>
        <dbReference type="Proteomes" id="UP000463871"/>
    </source>
</evidence>
<dbReference type="AlphaFoldDB" id="A0AAE6SGN5"/>
<dbReference type="RefSeq" id="WP_161506901.1">
    <property type="nucleotide sequence ID" value="NZ_CAWPID010000001.1"/>
</dbReference>
<reference evidence="1 2" key="1">
    <citation type="submission" date="2020-01" db="EMBL/GenBank/DDBJ databases">
        <title>Complete genome of Aeromonas media MC64.</title>
        <authorList>
            <person name="Cao G."/>
            <person name="Fu J."/>
            <person name="Zhong C."/>
        </authorList>
    </citation>
    <scope>NUCLEOTIDE SEQUENCE [LARGE SCALE GENOMIC DNA]</scope>
    <source>
        <strain evidence="1 2">MC64</strain>
    </source>
</reference>
<evidence type="ECO:0000313" key="1">
    <source>
        <dbReference type="EMBL" id="QHQ50225.1"/>
    </source>
</evidence>
<dbReference type="Proteomes" id="UP000463871">
    <property type="component" value="Chromosome"/>
</dbReference>
<organism evidence="1 2">
    <name type="scientific">Aeromonas media</name>
    <dbReference type="NCBI Taxonomy" id="651"/>
    <lineage>
        <taxon>Bacteria</taxon>
        <taxon>Pseudomonadati</taxon>
        <taxon>Pseudomonadota</taxon>
        <taxon>Gammaproteobacteria</taxon>
        <taxon>Aeromonadales</taxon>
        <taxon>Aeromonadaceae</taxon>
        <taxon>Aeromonas</taxon>
    </lineage>
</organism>